<feature type="transmembrane region" description="Helical" evidence="8">
    <location>
        <begin position="145"/>
        <end position="167"/>
    </location>
</feature>
<keyword evidence="5 8" id="KW-0472">Membrane</keyword>
<dbReference type="GO" id="GO:0007635">
    <property type="term" value="P:chemosensory behavior"/>
    <property type="evidence" value="ECO:0007669"/>
    <property type="project" value="TreeGrafter"/>
</dbReference>
<dbReference type="GO" id="GO:0005886">
    <property type="term" value="C:plasma membrane"/>
    <property type="evidence" value="ECO:0007669"/>
    <property type="project" value="UniProtKB-SubCell"/>
</dbReference>
<feature type="transmembrane region" description="Helical" evidence="8">
    <location>
        <begin position="173"/>
        <end position="194"/>
    </location>
</feature>
<evidence type="ECO:0000313" key="9">
    <source>
        <dbReference type="EMBL" id="KAJ3650962.1"/>
    </source>
</evidence>
<dbReference type="GO" id="GO:0043025">
    <property type="term" value="C:neuronal cell body"/>
    <property type="evidence" value="ECO:0007669"/>
    <property type="project" value="TreeGrafter"/>
</dbReference>
<dbReference type="GO" id="GO:0030425">
    <property type="term" value="C:dendrite"/>
    <property type="evidence" value="ECO:0007669"/>
    <property type="project" value="TreeGrafter"/>
</dbReference>
<dbReference type="PANTHER" id="PTHR21143:SF123">
    <property type="entry name" value="GUSTATORY RECEPTOR FOR SUGAR TASTE 43A-RELATED"/>
    <property type="match status" value="1"/>
</dbReference>
<dbReference type="EMBL" id="JALNTZ010000005">
    <property type="protein sequence ID" value="KAJ3650962.1"/>
    <property type="molecule type" value="Genomic_DNA"/>
</dbReference>
<comment type="function">
    <text evidence="8">Gustatory receptor which mediates acceptance or avoidance behavior, depending on its substrates.</text>
</comment>
<dbReference type="GO" id="GO:0050909">
    <property type="term" value="P:sensory perception of taste"/>
    <property type="evidence" value="ECO:0007669"/>
    <property type="project" value="InterPro"/>
</dbReference>
<name>A0AA38MCD4_9CUCU</name>
<keyword evidence="3 8" id="KW-0812">Transmembrane</keyword>
<dbReference type="GO" id="GO:0007165">
    <property type="term" value="P:signal transduction"/>
    <property type="evidence" value="ECO:0007669"/>
    <property type="project" value="UniProtKB-KW"/>
</dbReference>
<evidence type="ECO:0000313" key="10">
    <source>
        <dbReference type="Proteomes" id="UP001168821"/>
    </source>
</evidence>
<dbReference type="InterPro" id="IPR013604">
    <property type="entry name" value="7TM_chemorcpt"/>
</dbReference>
<dbReference type="GO" id="GO:0030424">
    <property type="term" value="C:axon"/>
    <property type="evidence" value="ECO:0007669"/>
    <property type="project" value="TreeGrafter"/>
</dbReference>
<feature type="transmembrane region" description="Helical" evidence="8">
    <location>
        <begin position="88"/>
        <end position="109"/>
    </location>
</feature>
<keyword evidence="4 8" id="KW-1133">Transmembrane helix</keyword>
<sequence>MTSLSVTISSHFFDSLSTVLYLGRSFCLFPFKWEKFDGNYVIRKSKTHVVYSFVAVGVVVLASIVGISEAYSVPAIHLIRLGTTVKRLVNVTDIIIVLSSALLGVVATWSKKDKLVDYLNHLNKVLFQFDVLLTYQVPRLRNFKLVTLATMVYSTTLLSFHTGIWANLGSKDWNVYAIIASFFPFNFSYLFTIVEELMYWYLVYSVKIRITALNEKIYLIGENERLHDLLMEIDKRKINSVVDTLHPHFFKPTLYKSTSATQIQKIIKAYLHLVAAKNCVNDCYGLIILTVLLGCLVHLLVTPYLLRSVLFSSDDDEIFIASQSVWMIGHVLRLVLIVEPCDGCLREIRKTSLIVCKMASVGLETDVQGSLDLLLTCLSQCELDFTAFGLTVMHRGLLTAIAGAVTTYLVILFQFN</sequence>
<keyword evidence="6 8" id="KW-0675">Receptor</keyword>
<keyword evidence="10" id="KW-1185">Reference proteome</keyword>
<dbReference type="Proteomes" id="UP001168821">
    <property type="component" value="Unassembled WGS sequence"/>
</dbReference>
<accession>A0AA38MCD4</accession>
<evidence type="ECO:0000256" key="5">
    <source>
        <dbReference type="ARBA" id="ARBA00023136"/>
    </source>
</evidence>
<dbReference type="AlphaFoldDB" id="A0AA38MCD4"/>
<dbReference type="PANTHER" id="PTHR21143">
    <property type="entry name" value="INVERTEBRATE GUSTATORY RECEPTOR"/>
    <property type="match status" value="1"/>
</dbReference>
<evidence type="ECO:0000256" key="6">
    <source>
        <dbReference type="ARBA" id="ARBA00023170"/>
    </source>
</evidence>
<comment type="caution">
    <text evidence="8">Lacks conserved residue(s) required for the propagation of feature annotation.</text>
</comment>
<feature type="transmembrane region" description="Helical" evidence="8">
    <location>
        <begin position="283"/>
        <end position="306"/>
    </location>
</feature>
<comment type="subcellular location">
    <subcellularLocation>
        <location evidence="1 8">Cell membrane</location>
        <topology evidence="1 8">Multi-pass membrane protein</topology>
    </subcellularLocation>
</comment>
<gene>
    <name evidence="9" type="ORF">Zmor_017034</name>
</gene>
<evidence type="ECO:0000256" key="4">
    <source>
        <dbReference type="ARBA" id="ARBA00022989"/>
    </source>
</evidence>
<reference evidence="9" key="1">
    <citation type="journal article" date="2023" name="G3 (Bethesda)">
        <title>Whole genome assemblies of Zophobas morio and Tenebrio molitor.</title>
        <authorList>
            <person name="Kaur S."/>
            <person name="Stinson S.A."/>
            <person name="diCenzo G.C."/>
        </authorList>
    </citation>
    <scope>NUCLEOTIDE SEQUENCE</scope>
    <source>
        <strain evidence="9">QUZm001</strain>
    </source>
</reference>
<comment type="similarity">
    <text evidence="8">Belongs to the insect chemoreceptor superfamily. Gustatory receptor (GR) family.</text>
</comment>
<evidence type="ECO:0000256" key="8">
    <source>
        <dbReference type="RuleBase" id="RU363108"/>
    </source>
</evidence>
<evidence type="ECO:0000256" key="7">
    <source>
        <dbReference type="ARBA" id="ARBA00023224"/>
    </source>
</evidence>
<organism evidence="9 10">
    <name type="scientific">Zophobas morio</name>
    <dbReference type="NCBI Taxonomy" id="2755281"/>
    <lineage>
        <taxon>Eukaryota</taxon>
        <taxon>Metazoa</taxon>
        <taxon>Ecdysozoa</taxon>
        <taxon>Arthropoda</taxon>
        <taxon>Hexapoda</taxon>
        <taxon>Insecta</taxon>
        <taxon>Pterygota</taxon>
        <taxon>Neoptera</taxon>
        <taxon>Endopterygota</taxon>
        <taxon>Coleoptera</taxon>
        <taxon>Polyphaga</taxon>
        <taxon>Cucujiformia</taxon>
        <taxon>Tenebrionidae</taxon>
        <taxon>Zophobas</taxon>
    </lineage>
</organism>
<feature type="transmembrane region" description="Helical" evidence="8">
    <location>
        <begin position="49"/>
        <end position="68"/>
    </location>
</feature>
<feature type="transmembrane region" description="Helical" evidence="8">
    <location>
        <begin position="397"/>
        <end position="415"/>
    </location>
</feature>
<keyword evidence="7 8" id="KW-0807">Transducer</keyword>
<evidence type="ECO:0000256" key="2">
    <source>
        <dbReference type="ARBA" id="ARBA00022475"/>
    </source>
</evidence>
<keyword evidence="2 8" id="KW-1003">Cell membrane</keyword>
<evidence type="ECO:0000256" key="3">
    <source>
        <dbReference type="ARBA" id="ARBA00022692"/>
    </source>
</evidence>
<proteinExistence type="inferred from homology"/>
<evidence type="ECO:0000256" key="1">
    <source>
        <dbReference type="ARBA" id="ARBA00004651"/>
    </source>
</evidence>
<comment type="caution">
    <text evidence="9">The sequence shown here is derived from an EMBL/GenBank/DDBJ whole genome shotgun (WGS) entry which is preliminary data.</text>
</comment>
<dbReference type="Pfam" id="PF08395">
    <property type="entry name" value="7tm_7"/>
    <property type="match status" value="1"/>
</dbReference>
<dbReference type="GO" id="GO:0008049">
    <property type="term" value="P:male courtship behavior"/>
    <property type="evidence" value="ECO:0007669"/>
    <property type="project" value="TreeGrafter"/>
</dbReference>
<protein>
    <recommendedName>
        <fullName evidence="8">Gustatory receptor</fullName>
    </recommendedName>
</protein>